<dbReference type="PROSITE" id="PS50089">
    <property type="entry name" value="ZF_RING_2"/>
    <property type="match status" value="1"/>
</dbReference>
<comment type="similarity">
    <text evidence="2">Belongs to the RBR family. Ariadne subfamily.</text>
</comment>
<protein>
    <submittedName>
        <fullName evidence="12">E3 ubiquitin-protein ligase RNF14</fullName>
    </submittedName>
</protein>
<dbReference type="OrthoDB" id="10009520at2759"/>
<dbReference type="PANTHER" id="PTHR11685">
    <property type="entry name" value="RBR FAMILY RING FINGER AND IBR DOMAIN-CONTAINING"/>
    <property type="match status" value="1"/>
</dbReference>
<feature type="domain" description="RING-type" evidence="11">
    <location>
        <begin position="18"/>
        <end position="146"/>
    </location>
</feature>
<evidence type="ECO:0000256" key="6">
    <source>
        <dbReference type="ARBA" id="ARBA00022771"/>
    </source>
</evidence>
<proteinExistence type="inferred from homology"/>
<evidence type="ECO:0000259" key="11">
    <source>
        <dbReference type="PROSITE" id="PS51873"/>
    </source>
</evidence>
<comment type="caution">
    <text evidence="12">The sequence shown here is derived from an EMBL/GenBank/DDBJ whole genome shotgun (WGS) entry which is preliminary data.</text>
</comment>
<accession>A0A833QZK5</accession>
<evidence type="ECO:0000256" key="7">
    <source>
        <dbReference type="ARBA" id="ARBA00022786"/>
    </source>
</evidence>
<evidence type="ECO:0000256" key="3">
    <source>
        <dbReference type="ARBA" id="ARBA00022679"/>
    </source>
</evidence>
<dbReference type="InterPro" id="IPR031127">
    <property type="entry name" value="E3_UB_ligase_RBR"/>
</dbReference>
<dbReference type="InterPro" id="IPR044066">
    <property type="entry name" value="TRIAD_supradom"/>
</dbReference>
<organism evidence="12 13">
    <name type="scientific">Carex littledalei</name>
    <dbReference type="NCBI Taxonomy" id="544730"/>
    <lineage>
        <taxon>Eukaryota</taxon>
        <taxon>Viridiplantae</taxon>
        <taxon>Streptophyta</taxon>
        <taxon>Embryophyta</taxon>
        <taxon>Tracheophyta</taxon>
        <taxon>Spermatophyta</taxon>
        <taxon>Magnoliopsida</taxon>
        <taxon>Liliopsida</taxon>
        <taxon>Poales</taxon>
        <taxon>Cyperaceae</taxon>
        <taxon>Cyperoideae</taxon>
        <taxon>Cariceae</taxon>
        <taxon>Carex</taxon>
        <taxon>Carex subgen. Euthyceras</taxon>
    </lineage>
</organism>
<evidence type="ECO:0000259" key="10">
    <source>
        <dbReference type="PROSITE" id="PS50089"/>
    </source>
</evidence>
<reference evidence="12" key="1">
    <citation type="submission" date="2020-01" db="EMBL/GenBank/DDBJ databases">
        <title>Genome sequence of Kobresia littledalei, the first chromosome-level genome in the family Cyperaceae.</title>
        <authorList>
            <person name="Qu G."/>
        </authorList>
    </citation>
    <scope>NUCLEOTIDE SEQUENCE</scope>
    <source>
        <strain evidence="12">C.B.Clarke</strain>
        <tissue evidence="12">Leaf</tissue>
    </source>
</reference>
<keyword evidence="13" id="KW-1185">Reference proteome</keyword>
<comment type="function">
    <text evidence="1">Might act as an E3 ubiquitin-protein ligase, or as part of E3 complex, which accepts ubiquitin from specific E2 ubiquitin-conjugating enzymes and then transfers it to substrates.</text>
</comment>
<dbReference type="Gene3D" id="3.30.40.10">
    <property type="entry name" value="Zinc/RING finger domain, C3HC4 (zinc finger)"/>
    <property type="match status" value="1"/>
</dbReference>
<evidence type="ECO:0000313" key="13">
    <source>
        <dbReference type="Proteomes" id="UP000623129"/>
    </source>
</evidence>
<keyword evidence="4" id="KW-0479">Metal-binding</keyword>
<dbReference type="GO" id="GO:0016567">
    <property type="term" value="P:protein ubiquitination"/>
    <property type="evidence" value="ECO:0007669"/>
    <property type="project" value="InterPro"/>
</dbReference>
<dbReference type="PROSITE" id="PS51873">
    <property type="entry name" value="TRIAD"/>
    <property type="match status" value="1"/>
</dbReference>
<dbReference type="SUPFAM" id="SSF57850">
    <property type="entry name" value="RING/U-box"/>
    <property type="match status" value="2"/>
</dbReference>
<keyword evidence="3" id="KW-0808">Transferase</keyword>
<evidence type="ECO:0000256" key="1">
    <source>
        <dbReference type="ARBA" id="ARBA00003976"/>
    </source>
</evidence>
<dbReference type="AlphaFoldDB" id="A0A833QZK5"/>
<dbReference type="Pfam" id="PF00097">
    <property type="entry name" value="zf-C3HC4"/>
    <property type="match status" value="1"/>
</dbReference>
<gene>
    <name evidence="12" type="ORF">FCM35_KLT16761</name>
</gene>
<dbReference type="FunFam" id="3.30.40.10:FF:000230">
    <property type="entry name" value="RBR-type E3 ubiquitin transferase"/>
    <property type="match status" value="1"/>
</dbReference>
<evidence type="ECO:0000256" key="9">
    <source>
        <dbReference type="PROSITE-ProRule" id="PRU00175"/>
    </source>
</evidence>
<keyword evidence="7" id="KW-0833">Ubl conjugation pathway</keyword>
<evidence type="ECO:0000256" key="4">
    <source>
        <dbReference type="ARBA" id="ARBA00022723"/>
    </source>
</evidence>
<dbReference type="GO" id="GO:0004842">
    <property type="term" value="F:ubiquitin-protein transferase activity"/>
    <property type="evidence" value="ECO:0007669"/>
    <property type="project" value="InterPro"/>
</dbReference>
<dbReference type="GO" id="GO:0008270">
    <property type="term" value="F:zinc ion binding"/>
    <property type="evidence" value="ECO:0007669"/>
    <property type="project" value="UniProtKB-KW"/>
</dbReference>
<evidence type="ECO:0000256" key="5">
    <source>
        <dbReference type="ARBA" id="ARBA00022737"/>
    </source>
</evidence>
<dbReference type="Proteomes" id="UP000623129">
    <property type="component" value="Unassembled WGS sequence"/>
</dbReference>
<name>A0A833QZK5_9POAL</name>
<dbReference type="InterPro" id="IPR017907">
    <property type="entry name" value="Znf_RING_CS"/>
</dbReference>
<sequence length="146" mass="16838">MEMKRATKGRGFSSSSLSQQFCKICMENVPANKMFKTSNACPHVFCRVCLTRYLFTKIRENISVVKCPEGNCKVVLEPVMCKELLPFLLFRRWAKAVCESMLLGEGKRAEEDLLMMQLAKEKNWMRCASCKYFVEKTDGCLHITCR</sequence>
<dbReference type="PROSITE" id="PS00518">
    <property type="entry name" value="ZF_RING_1"/>
    <property type="match status" value="1"/>
</dbReference>
<evidence type="ECO:0000256" key="2">
    <source>
        <dbReference type="ARBA" id="ARBA00005884"/>
    </source>
</evidence>
<dbReference type="InterPro" id="IPR018957">
    <property type="entry name" value="Znf_C3HC4_RING-type"/>
</dbReference>
<feature type="domain" description="RING-type" evidence="10">
    <location>
        <begin position="22"/>
        <end position="68"/>
    </location>
</feature>
<dbReference type="InterPro" id="IPR013083">
    <property type="entry name" value="Znf_RING/FYVE/PHD"/>
</dbReference>
<evidence type="ECO:0000256" key="8">
    <source>
        <dbReference type="ARBA" id="ARBA00022833"/>
    </source>
</evidence>
<keyword evidence="6 9" id="KW-0863">Zinc-finger</keyword>
<evidence type="ECO:0000313" key="12">
    <source>
        <dbReference type="EMBL" id="KAF3339290.1"/>
    </source>
</evidence>
<keyword evidence="8" id="KW-0862">Zinc</keyword>
<keyword evidence="5" id="KW-0677">Repeat</keyword>
<dbReference type="EMBL" id="SWLB01000004">
    <property type="protein sequence ID" value="KAF3339290.1"/>
    <property type="molecule type" value="Genomic_DNA"/>
</dbReference>
<dbReference type="InterPro" id="IPR001841">
    <property type="entry name" value="Znf_RING"/>
</dbReference>